<feature type="compositionally biased region" description="Acidic residues" evidence="1">
    <location>
        <begin position="847"/>
        <end position="856"/>
    </location>
</feature>
<feature type="compositionally biased region" description="Basic and acidic residues" evidence="1">
    <location>
        <begin position="868"/>
        <end position="877"/>
    </location>
</feature>
<comment type="caution">
    <text evidence="2">The sequence shown here is derived from an EMBL/GenBank/DDBJ whole genome shotgun (WGS) entry which is preliminary data.</text>
</comment>
<keyword evidence="3" id="KW-1185">Reference proteome</keyword>
<dbReference type="OrthoDB" id="4160379at2759"/>
<protein>
    <submittedName>
        <fullName evidence="2">Uncharacterized protein</fullName>
    </submittedName>
</protein>
<dbReference type="eggNOG" id="KOG0351">
    <property type="taxonomic scope" value="Eukaryota"/>
</dbReference>
<organism evidence="2 3">
    <name type="scientific">Colletotrichum sublineola</name>
    <name type="common">Sorghum anthracnose fungus</name>
    <dbReference type="NCBI Taxonomy" id="1173701"/>
    <lineage>
        <taxon>Eukaryota</taxon>
        <taxon>Fungi</taxon>
        <taxon>Dikarya</taxon>
        <taxon>Ascomycota</taxon>
        <taxon>Pezizomycotina</taxon>
        <taxon>Sordariomycetes</taxon>
        <taxon>Hypocreomycetidae</taxon>
        <taxon>Glomerellales</taxon>
        <taxon>Glomerellaceae</taxon>
        <taxon>Colletotrichum</taxon>
        <taxon>Colletotrichum graminicola species complex</taxon>
    </lineage>
</organism>
<name>A0A066XKF8_COLSU</name>
<evidence type="ECO:0000313" key="2">
    <source>
        <dbReference type="EMBL" id="KDN66191.1"/>
    </source>
</evidence>
<dbReference type="EMBL" id="JMSE01000959">
    <property type="protein sequence ID" value="KDN66191.1"/>
    <property type="molecule type" value="Genomic_DNA"/>
</dbReference>
<feature type="compositionally biased region" description="Acidic residues" evidence="1">
    <location>
        <begin position="361"/>
        <end position="372"/>
    </location>
</feature>
<dbReference type="AlphaFoldDB" id="A0A066XKF8"/>
<feature type="non-terminal residue" evidence="2">
    <location>
        <position position="1"/>
    </location>
</feature>
<feature type="region of interest" description="Disordered" evidence="1">
    <location>
        <begin position="325"/>
        <end position="372"/>
    </location>
</feature>
<dbReference type="OMA" id="QRRECES"/>
<proteinExistence type="predicted"/>
<feature type="region of interest" description="Disordered" evidence="1">
    <location>
        <begin position="796"/>
        <end position="893"/>
    </location>
</feature>
<dbReference type="HOGENOM" id="CLU_293485_0_0_1"/>
<feature type="compositionally biased region" description="Basic and acidic residues" evidence="1">
    <location>
        <begin position="805"/>
        <end position="818"/>
    </location>
</feature>
<gene>
    <name evidence="2" type="ORF">CSUB01_12380</name>
</gene>
<evidence type="ECO:0000256" key="1">
    <source>
        <dbReference type="SAM" id="MobiDB-lite"/>
    </source>
</evidence>
<evidence type="ECO:0000313" key="3">
    <source>
        <dbReference type="Proteomes" id="UP000027238"/>
    </source>
</evidence>
<feature type="compositionally biased region" description="Polar residues" evidence="1">
    <location>
        <begin position="883"/>
        <end position="893"/>
    </location>
</feature>
<accession>A0A066XKF8</accession>
<dbReference type="Pfam" id="PF12013">
    <property type="entry name" value="OrsD"/>
    <property type="match status" value="1"/>
</dbReference>
<feature type="compositionally biased region" description="Acidic residues" evidence="1">
    <location>
        <begin position="339"/>
        <end position="353"/>
    </location>
</feature>
<dbReference type="InterPro" id="IPR022698">
    <property type="entry name" value="OrsD"/>
</dbReference>
<feature type="region of interest" description="Disordered" evidence="1">
    <location>
        <begin position="716"/>
        <end position="757"/>
    </location>
</feature>
<dbReference type="STRING" id="1173701.A0A066XKF8"/>
<reference evidence="3" key="1">
    <citation type="journal article" date="2014" name="Genome Announc.">
        <title>Draft genome sequence of Colletotrichum sublineola, a destructive pathogen of cultivated sorghum.</title>
        <authorList>
            <person name="Baroncelli R."/>
            <person name="Sanz-Martin J.M."/>
            <person name="Rech G.E."/>
            <person name="Sukno S.A."/>
            <person name="Thon M.R."/>
        </authorList>
    </citation>
    <scope>NUCLEOTIDE SEQUENCE [LARGE SCALE GENOMIC DNA]</scope>
    <source>
        <strain evidence="3">TX430BB</strain>
    </source>
</reference>
<sequence>GLPYCFATNPEWCHQAPTLAASDTGREASARPRPNGAPIDCRLWCYNGFLCDLCLFRTISKLMIVRHLGIEHSQSWVRNPSRSQYWTVSQADAATAEVRPVGRPEELSHLHDALAREEAFRQHVNHALEEPYSAAQEEASRKVAAYTELRPWLERTGWEQVYANVNRQLLHSLTLRPVERSYRPRLLAAGLSQQYSDIVSPADDEAKIAALCRATSNVISRYEETAKTSGRNILCWLRSVQPNNCYPKPFTLVARKNTRERYISVLQRFVSLIFRAYRLSNTLRRDVAAVSFTEQHWFACEKVWNHPGLESNTLQRRECESLTTGISTDLESGDREDASDRDEWEENDSDFDDQQSLVSSNDDEGSQFDDPEDCFCDDSGQNECSTSSDTQCLRQLEAEAVEATGAGSLDELLFELIMLFCMQEVQDGDPSQTLLVYFSGILGFTKDFQSFQPPRNYTSHLAALIYIQRLLFLEYAVPQRGYTKMGIPERSRQGSLARLQDVRHRFTVLGAESPFEEMFTLLCFGRKIAANSTPPFVLHWSDDEKTVTVSNGCSITMKDFKSLPKDLIAKADQVCRELLYHLSPIEDLKSVQDDFKKINTGFSFIHHPANRLSKEYLNLCSRACAGTEARLASNGKWRHALVQSYIAKERLFLEHLAVLMHITGGGQPRSSDILHLRTYGLDGAYPVRLQPALVERYRWASSCWHSFLDLGPRESFEGPETCTRRRANHLSTSETPRKKARRSHSTIEEESSGPTQDQIREAALVLRQALDHHDVSSQAPLSQMLLQGLSWVATWDSHHPPKSQPDPEHEALMDKDPFPSEQQVAPSKAGELHSPTPPLIRRYYEPDPGDPDDANADDLVLTSPSRPHSVENSETTHMENPIGNAQPSTDTNAIPSGPKYFDYLPELRLLVCLHCQTCVTMPRIRHHLRQLPHCLGKSEVDKAFEWASSLDIIRGDEELRLLVKPDRCMPIRQLGPPRANGFRCEMNASCSYIGADLRRIREHLRQCHGWEQRITLGRRGKDQEKSVGPWKGAVYY</sequence>
<dbReference type="Proteomes" id="UP000027238">
    <property type="component" value="Unassembled WGS sequence"/>
</dbReference>